<dbReference type="Pfam" id="PF08668">
    <property type="entry name" value="HDOD"/>
    <property type="match status" value="1"/>
</dbReference>
<dbReference type="InterPro" id="IPR013976">
    <property type="entry name" value="HDOD"/>
</dbReference>
<evidence type="ECO:0000313" key="4">
    <source>
        <dbReference type="Proteomes" id="UP001219862"/>
    </source>
</evidence>
<dbReference type="PANTHER" id="PTHR33525">
    <property type="match status" value="1"/>
</dbReference>
<keyword evidence="4" id="KW-1185">Reference proteome</keyword>
<dbReference type="Gene3D" id="1.10.3210.10">
    <property type="entry name" value="Hypothetical protein af1432"/>
    <property type="match status" value="1"/>
</dbReference>
<evidence type="ECO:0000313" key="3">
    <source>
        <dbReference type="EMBL" id="MDC8784559.1"/>
    </source>
</evidence>
<name>A0ABT5KNR3_9BURK</name>
<dbReference type="PROSITE" id="PS51833">
    <property type="entry name" value="HDOD"/>
    <property type="match status" value="1"/>
</dbReference>
<feature type="domain" description="HDOD" evidence="2">
    <location>
        <begin position="48"/>
        <end position="247"/>
    </location>
</feature>
<reference evidence="3 4" key="1">
    <citation type="submission" date="2022-10" db="EMBL/GenBank/DDBJ databases">
        <title>paucibacter sp. hw8 Genome sequencing.</title>
        <authorList>
            <person name="Park S."/>
        </authorList>
    </citation>
    <scope>NUCLEOTIDE SEQUENCE [LARGE SCALE GENOMIC DNA]</scope>
    <source>
        <strain evidence="4">hw8</strain>
    </source>
</reference>
<evidence type="ECO:0000259" key="2">
    <source>
        <dbReference type="PROSITE" id="PS51833"/>
    </source>
</evidence>
<proteinExistence type="predicted"/>
<comment type="caution">
    <text evidence="3">The sequence shown here is derived from an EMBL/GenBank/DDBJ whole genome shotgun (WGS) entry which is preliminary data.</text>
</comment>
<organism evidence="3 4">
    <name type="scientific">Roseateles koreensis</name>
    <dbReference type="NCBI Taxonomy" id="2987526"/>
    <lineage>
        <taxon>Bacteria</taxon>
        <taxon>Pseudomonadati</taxon>
        <taxon>Pseudomonadota</taxon>
        <taxon>Betaproteobacteria</taxon>
        <taxon>Burkholderiales</taxon>
        <taxon>Sphaerotilaceae</taxon>
        <taxon>Roseateles</taxon>
    </lineage>
</organism>
<gene>
    <name evidence="3" type="ORF">PRZ01_05095</name>
</gene>
<feature type="compositionally biased region" description="Polar residues" evidence="1">
    <location>
        <begin position="1"/>
        <end position="19"/>
    </location>
</feature>
<dbReference type="InterPro" id="IPR052340">
    <property type="entry name" value="RNase_Y/CdgJ"/>
</dbReference>
<evidence type="ECO:0000256" key="1">
    <source>
        <dbReference type="SAM" id="MobiDB-lite"/>
    </source>
</evidence>
<accession>A0ABT5KNR3</accession>
<feature type="region of interest" description="Disordered" evidence="1">
    <location>
        <begin position="1"/>
        <end position="25"/>
    </location>
</feature>
<dbReference type="RefSeq" id="WP_273595681.1">
    <property type="nucleotide sequence ID" value="NZ_JAQQXS010000004.1"/>
</dbReference>
<dbReference type="Proteomes" id="UP001219862">
    <property type="component" value="Unassembled WGS sequence"/>
</dbReference>
<dbReference type="EMBL" id="JAQQXS010000004">
    <property type="protein sequence ID" value="MDC8784559.1"/>
    <property type="molecule type" value="Genomic_DNA"/>
</dbReference>
<dbReference type="PANTHER" id="PTHR33525:SF3">
    <property type="entry name" value="RIBONUCLEASE Y"/>
    <property type="match status" value="1"/>
</dbReference>
<protein>
    <submittedName>
        <fullName evidence="3">HDOD domain-containing protein</fullName>
    </submittedName>
</protein>
<dbReference type="SUPFAM" id="SSF109604">
    <property type="entry name" value="HD-domain/PDEase-like"/>
    <property type="match status" value="1"/>
</dbReference>
<sequence length="303" mass="33515">MPRSPVTQPLSSSQPTGTSGALDASWPNLRQPLPDLASWAHFCSQAHLPILLDTAEYLNLMREHEDAADANNLGEQIARDPLMSLRLLAHASEQRSSRLPSDTQTVIAALVLMGITPFFSTFAAPLTVESHLAAQPLALQGLRQAVQRADRTARLAHSFAIHRNDPSAPAVHCAALLHDFADLLLWSLAPELALQVQAHQHAHPLTPRADVQRNVLNIELSALEKALIQHWRLPPLLHQLRHDEHGRNPQAQCVLWAVNWVHHTANDEARDEGEKGIAAFLDLSLPATRQLLHEFDETTAETR</sequence>